<feature type="region of interest" description="Disordered" evidence="1">
    <location>
        <begin position="754"/>
        <end position="773"/>
    </location>
</feature>
<accession>A0A1X6NFA8</accession>
<reference evidence="2 3" key="1">
    <citation type="submission" date="2017-04" db="EMBL/GenBank/DDBJ databases">
        <title>Genome Sequence of the Model Brown-Rot Fungus Postia placenta SB12.</title>
        <authorList>
            <consortium name="DOE Joint Genome Institute"/>
            <person name="Gaskell J."/>
            <person name="Kersten P."/>
            <person name="Larrondo L.F."/>
            <person name="Canessa P."/>
            <person name="Martinez D."/>
            <person name="Hibbett D."/>
            <person name="Schmoll M."/>
            <person name="Kubicek C.P."/>
            <person name="Martinez A.T."/>
            <person name="Yadav J."/>
            <person name="Master E."/>
            <person name="Magnuson J.K."/>
            <person name="James T."/>
            <person name="Yaver D."/>
            <person name="Berka R."/>
            <person name="Labutti K."/>
            <person name="Lipzen A."/>
            <person name="Aerts A."/>
            <person name="Barry K."/>
            <person name="Henrissat B."/>
            <person name="Blanchette R."/>
            <person name="Grigoriev I."/>
            <person name="Cullen D."/>
        </authorList>
    </citation>
    <scope>NUCLEOTIDE SEQUENCE [LARGE SCALE GENOMIC DNA]</scope>
    <source>
        <strain evidence="2 3">MAD-698-R-SB12</strain>
    </source>
</reference>
<protein>
    <submittedName>
        <fullName evidence="2">Uncharacterized protein</fullName>
    </submittedName>
</protein>
<dbReference type="STRING" id="670580.A0A1X6NFA8"/>
<organism evidence="2 3">
    <name type="scientific">Postia placenta MAD-698-R-SB12</name>
    <dbReference type="NCBI Taxonomy" id="670580"/>
    <lineage>
        <taxon>Eukaryota</taxon>
        <taxon>Fungi</taxon>
        <taxon>Dikarya</taxon>
        <taxon>Basidiomycota</taxon>
        <taxon>Agaricomycotina</taxon>
        <taxon>Agaricomycetes</taxon>
        <taxon>Polyporales</taxon>
        <taxon>Adustoporiaceae</taxon>
        <taxon>Rhodonia</taxon>
    </lineage>
</organism>
<evidence type="ECO:0000313" key="2">
    <source>
        <dbReference type="EMBL" id="OSX67321.1"/>
    </source>
</evidence>
<keyword evidence="3" id="KW-1185">Reference proteome</keyword>
<dbReference type="GeneID" id="36333344"/>
<dbReference type="EMBL" id="KZ110591">
    <property type="protein sequence ID" value="OSX67321.1"/>
    <property type="molecule type" value="Genomic_DNA"/>
</dbReference>
<feature type="region of interest" description="Disordered" evidence="1">
    <location>
        <begin position="473"/>
        <end position="492"/>
    </location>
</feature>
<dbReference type="Proteomes" id="UP000194127">
    <property type="component" value="Unassembled WGS sequence"/>
</dbReference>
<proteinExistence type="predicted"/>
<feature type="compositionally biased region" description="Pro residues" evidence="1">
    <location>
        <begin position="255"/>
        <end position="266"/>
    </location>
</feature>
<dbReference type="RefSeq" id="XP_024344115.1">
    <property type="nucleotide sequence ID" value="XM_024488395.1"/>
</dbReference>
<evidence type="ECO:0000313" key="3">
    <source>
        <dbReference type="Proteomes" id="UP000194127"/>
    </source>
</evidence>
<feature type="compositionally biased region" description="Pro residues" evidence="1">
    <location>
        <begin position="449"/>
        <end position="461"/>
    </location>
</feature>
<gene>
    <name evidence="2" type="ORF">POSPLADRAFT_1176093</name>
</gene>
<feature type="compositionally biased region" description="Basic and acidic residues" evidence="1">
    <location>
        <begin position="221"/>
        <end position="234"/>
    </location>
</feature>
<feature type="region of interest" description="Disordered" evidence="1">
    <location>
        <begin position="190"/>
        <end position="277"/>
    </location>
</feature>
<feature type="region of interest" description="Disordered" evidence="1">
    <location>
        <begin position="442"/>
        <end position="464"/>
    </location>
</feature>
<dbReference type="AlphaFoldDB" id="A0A1X6NFA8"/>
<name>A0A1X6NFA8_9APHY</name>
<sequence length="773" mass="85641">MDAVAEGALPVISVFENWKSSQPVYTPWSRLIDLHLPLPTRFAPPGPRLTGPSRFAPSLPGSLRVSAKLFSGSSSSSVFSDPIYATSARRVLGSVPEEHLIAADSWPDDFEEISYDELRASILIADPSSASYAIAANPSIPPRSRSSASRLRKLSRLSLKKPCPETECIPSAPPPHNRSTTDEVALVLASPKSPISPSRRHRASTDTAPVDDSSSAFYDSDPFRKVESPTECEHSGLPASLQTVTERLNPDEASSPPPCVVSPPPAAQSTTIPDSDSAHISLRKSRKSLKRLTTFTKTHLLPSSRKCAPEVRQIIPGELTRDNTPEPVQNNAPLEQATEAAPEFLPQLSFEQVDFSSLFSDRRSRLFTAENNEYQPLVESIQVSEPDSSEYFPRLQLFHFERVDPRDLTASPPLSTLVGFSPSATPVHSPSWLSRNVKELEPYTDEEPPLPIPPPPSPPLHILPRSLLPVRSRYNSESQPASPVRSSVHFQSPPSPIANRLSVIHYRQSFTETSQNITSLLAHASDFTSAEPPTYLVSLAQRASRNSQLLADMSHNGFGKAAPTIDYGEEVDYTEYEWFKDPPPRPEPAPPPVTEQYVPQPGVIEQNEMFDFALKSAPNVLYARYKQYGQLGALAWCSEFSELIDALKELGFRGNMFVSTRSQALTTCEEILKLKLKIDMQIILMVHDTRGYFIFYVALVVLSRRIVVTGEVYGNALEYELVLQRRENGRGENKSNPTSTCDYYCSQMHARSRYSKKGNVSTPEHPKLARSKL</sequence>
<dbReference type="OrthoDB" id="2626014at2759"/>
<evidence type="ECO:0000256" key="1">
    <source>
        <dbReference type="SAM" id="MobiDB-lite"/>
    </source>
</evidence>